<evidence type="ECO:0000259" key="3">
    <source>
        <dbReference type="Pfam" id="PF04509"/>
    </source>
</evidence>
<dbReference type="RefSeq" id="WP_062282860.1">
    <property type="nucleotide sequence ID" value="NZ_LTBC01000003.1"/>
</dbReference>
<dbReference type="PATRIC" id="fig|1122241.3.peg.1302"/>
<feature type="domain" description="CheC-like protein" evidence="3">
    <location>
        <begin position="10"/>
        <end position="45"/>
    </location>
</feature>
<dbReference type="Proteomes" id="UP000075670">
    <property type="component" value="Unassembled WGS sequence"/>
</dbReference>
<keyword evidence="1" id="KW-0145">Chemotaxis</keyword>
<evidence type="ECO:0000313" key="4">
    <source>
        <dbReference type="EMBL" id="KYH32638.1"/>
    </source>
</evidence>
<dbReference type="OrthoDB" id="9812187at2"/>
<dbReference type="EMBL" id="LTBC01000003">
    <property type="protein sequence ID" value="KYH32638.1"/>
    <property type="molecule type" value="Genomic_DNA"/>
</dbReference>
<keyword evidence="2 4" id="KW-0378">Hydrolase</keyword>
<organism evidence="4 5">
    <name type="scientific">Moorella mulderi DSM 14980</name>
    <dbReference type="NCBI Taxonomy" id="1122241"/>
    <lineage>
        <taxon>Bacteria</taxon>
        <taxon>Bacillati</taxon>
        <taxon>Bacillota</taxon>
        <taxon>Clostridia</taxon>
        <taxon>Neomoorellales</taxon>
        <taxon>Neomoorellaceae</taxon>
        <taxon>Neomoorella</taxon>
    </lineage>
</organism>
<evidence type="ECO:0000256" key="2">
    <source>
        <dbReference type="ARBA" id="ARBA00022801"/>
    </source>
</evidence>
<keyword evidence="5" id="KW-1185">Reference proteome</keyword>
<name>A0A151AYB2_9FIRM</name>
<evidence type="ECO:0000256" key="1">
    <source>
        <dbReference type="ARBA" id="ARBA00022500"/>
    </source>
</evidence>
<dbReference type="InterPro" id="IPR050992">
    <property type="entry name" value="CheZ_family_phosphatases"/>
</dbReference>
<gene>
    <name evidence="4" type="primary">cheC</name>
    <name evidence="4" type="ORF">MOMUL_12400</name>
</gene>
<dbReference type="EC" id="3.-.-.-" evidence="4"/>
<dbReference type="Gene3D" id="3.40.1550.10">
    <property type="entry name" value="CheC-like"/>
    <property type="match status" value="1"/>
</dbReference>
<proteinExistence type="predicted"/>
<protein>
    <submittedName>
        <fullName evidence="4">CheY-P phosphatase CheC</fullName>
        <ecNumber evidence="4">3.-.-.-</ecNumber>
    </submittedName>
</protein>
<comment type="caution">
    <text evidence="4">The sequence shown here is derived from an EMBL/GenBank/DDBJ whole genome shotgun (WGS) entry which is preliminary data.</text>
</comment>
<dbReference type="PANTHER" id="PTHR43693">
    <property type="entry name" value="PROTEIN PHOSPHATASE CHEZ"/>
    <property type="match status" value="1"/>
</dbReference>
<dbReference type="PANTHER" id="PTHR43693:SF1">
    <property type="entry name" value="PROTEIN PHOSPHATASE CHEZ"/>
    <property type="match status" value="1"/>
</dbReference>
<reference evidence="4 5" key="1">
    <citation type="submission" date="2016-02" db="EMBL/GenBank/DDBJ databases">
        <title>Genome sequence of Moorella mulderi DSM 14980.</title>
        <authorList>
            <person name="Poehlein A."/>
            <person name="Daniel R."/>
        </authorList>
    </citation>
    <scope>NUCLEOTIDE SEQUENCE [LARGE SCALE GENOMIC DNA]</scope>
    <source>
        <strain evidence="4 5">DSM 14980</strain>
    </source>
</reference>
<sequence>MEPWEKLNALHLDALKEIGNIGAGNAATALASMLGSRIQMTVPRAGVLPLQEITALVGYEEDPVACVEFSVSGPAPSKIFFLLSEPSAYLLIDLLLGKPQGTTRELDEMGSSVLTELGNILTGSFLNAFAEFCRLEFKPTVPAFAFDMLGAVLSSAFLEGGYFSDRALVIETKFYSEAITISGHFFLIPENEALGKILQSLGLQLD</sequence>
<dbReference type="GO" id="GO:0016787">
    <property type="term" value="F:hydrolase activity"/>
    <property type="evidence" value="ECO:0007669"/>
    <property type="project" value="UniProtKB-KW"/>
</dbReference>
<dbReference type="InterPro" id="IPR028976">
    <property type="entry name" value="CheC-like_sf"/>
</dbReference>
<accession>A0A151AYB2</accession>
<dbReference type="InterPro" id="IPR007597">
    <property type="entry name" value="CheC"/>
</dbReference>
<evidence type="ECO:0000313" key="5">
    <source>
        <dbReference type="Proteomes" id="UP000075670"/>
    </source>
</evidence>
<dbReference type="GO" id="GO:0006935">
    <property type="term" value="P:chemotaxis"/>
    <property type="evidence" value="ECO:0007669"/>
    <property type="project" value="UniProtKB-KW"/>
</dbReference>
<dbReference type="Pfam" id="PF04509">
    <property type="entry name" value="CheC"/>
    <property type="match status" value="2"/>
</dbReference>
<feature type="domain" description="CheC-like protein" evidence="3">
    <location>
        <begin position="109"/>
        <end position="144"/>
    </location>
</feature>
<dbReference type="CDD" id="cd17909">
    <property type="entry name" value="CheC_ClassI"/>
    <property type="match status" value="1"/>
</dbReference>
<dbReference type="SUPFAM" id="SSF103039">
    <property type="entry name" value="CheC-like"/>
    <property type="match status" value="1"/>
</dbReference>
<dbReference type="AlphaFoldDB" id="A0A151AYB2"/>